<dbReference type="EMBL" id="CP000492">
    <property type="protein sequence ID" value="ABL66512.1"/>
    <property type="molecule type" value="Genomic_DNA"/>
</dbReference>
<evidence type="ECO:0000256" key="1">
    <source>
        <dbReference type="ARBA" id="ARBA00010203"/>
    </source>
</evidence>
<reference evidence="10 11" key="1">
    <citation type="submission" date="2006-12" db="EMBL/GenBank/DDBJ databases">
        <title>Complete sequence of Chlorobium phaeobacteroides DSM 266.</title>
        <authorList>
            <consortium name="US DOE Joint Genome Institute"/>
            <person name="Copeland A."/>
            <person name="Lucas S."/>
            <person name="Lapidus A."/>
            <person name="Barry K."/>
            <person name="Detter J.C."/>
            <person name="Glavina del Rio T."/>
            <person name="Hammon N."/>
            <person name="Israni S."/>
            <person name="Pitluck S."/>
            <person name="Goltsman E."/>
            <person name="Schmutz J."/>
            <person name="Larimer F."/>
            <person name="Land M."/>
            <person name="Hauser L."/>
            <person name="Mikhailova N."/>
            <person name="Li T."/>
            <person name="Overmann J."/>
            <person name="Bryant D.A."/>
            <person name="Richardson P."/>
        </authorList>
    </citation>
    <scope>NUCLEOTIDE SEQUENCE [LARGE SCALE GENOMIC DNA]</scope>
    <source>
        <strain evidence="10 11">DSM 266</strain>
    </source>
</reference>
<evidence type="ECO:0000256" key="6">
    <source>
        <dbReference type="ARBA" id="ARBA00023125"/>
    </source>
</evidence>
<evidence type="ECO:0000256" key="7">
    <source>
        <dbReference type="ARBA" id="ARBA00049120"/>
    </source>
</evidence>
<evidence type="ECO:0000256" key="2">
    <source>
        <dbReference type="ARBA" id="ARBA00022603"/>
    </source>
</evidence>
<keyword evidence="5" id="KW-0680">Restriction system</keyword>
<gene>
    <name evidence="10" type="ordered locus">Cpha266_2524</name>
</gene>
<evidence type="ECO:0000313" key="10">
    <source>
        <dbReference type="EMBL" id="ABL66512.1"/>
    </source>
</evidence>
<comment type="similarity">
    <text evidence="1">Belongs to the N(4)/N(6)-methyltransferase family. N(4) subfamily.</text>
</comment>
<proteinExistence type="inferred from homology"/>
<dbReference type="Pfam" id="PF01555">
    <property type="entry name" value="N6_N4_Mtase"/>
    <property type="match status" value="1"/>
</dbReference>
<evidence type="ECO:0000313" key="11">
    <source>
        <dbReference type="Proteomes" id="UP000008701"/>
    </source>
</evidence>
<evidence type="ECO:0000259" key="9">
    <source>
        <dbReference type="Pfam" id="PF01555"/>
    </source>
</evidence>
<dbReference type="CDD" id="cd02440">
    <property type="entry name" value="AdoMet_MTases"/>
    <property type="match status" value="1"/>
</dbReference>
<evidence type="ECO:0000256" key="8">
    <source>
        <dbReference type="RuleBase" id="RU362026"/>
    </source>
</evidence>
<dbReference type="PROSITE" id="PS00093">
    <property type="entry name" value="N4_MTASE"/>
    <property type="match status" value="1"/>
</dbReference>
<dbReference type="STRING" id="290317.Cpha266_2524"/>
<dbReference type="OrthoDB" id="9800801at2"/>
<dbReference type="InterPro" id="IPR017985">
    <property type="entry name" value="MeTrfase_CN4_CS"/>
</dbReference>
<feature type="domain" description="DNA methylase N-4/N-6" evidence="9">
    <location>
        <begin position="114"/>
        <end position="352"/>
    </location>
</feature>
<dbReference type="GO" id="GO:0008170">
    <property type="term" value="F:N-methyltransferase activity"/>
    <property type="evidence" value="ECO:0007669"/>
    <property type="project" value="InterPro"/>
</dbReference>
<dbReference type="GO" id="GO:0015667">
    <property type="term" value="F:site-specific DNA-methyltransferase (cytosine-N4-specific) activity"/>
    <property type="evidence" value="ECO:0007669"/>
    <property type="project" value="UniProtKB-EC"/>
</dbReference>
<comment type="catalytic activity">
    <reaction evidence="7">
        <text>a 2'-deoxycytidine in DNA + S-adenosyl-L-methionine = an N(4)-methyl-2'-deoxycytidine in DNA + S-adenosyl-L-homocysteine + H(+)</text>
        <dbReference type="Rhea" id="RHEA:16857"/>
        <dbReference type="Rhea" id="RHEA-COMP:11369"/>
        <dbReference type="Rhea" id="RHEA-COMP:13674"/>
        <dbReference type="ChEBI" id="CHEBI:15378"/>
        <dbReference type="ChEBI" id="CHEBI:57856"/>
        <dbReference type="ChEBI" id="CHEBI:59789"/>
        <dbReference type="ChEBI" id="CHEBI:85452"/>
        <dbReference type="ChEBI" id="CHEBI:137933"/>
        <dbReference type="EC" id="2.1.1.113"/>
    </reaction>
</comment>
<dbReference type="Proteomes" id="UP000008701">
    <property type="component" value="Chromosome"/>
</dbReference>
<accession>A1BJD5</accession>
<dbReference type="GO" id="GO:0009307">
    <property type="term" value="P:DNA restriction-modification system"/>
    <property type="evidence" value="ECO:0007669"/>
    <property type="project" value="UniProtKB-KW"/>
</dbReference>
<dbReference type="SUPFAM" id="SSF53335">
    <property type="entry name" value="S-adenosyl-L-methionine-dependent methyltransferases"/>
    <property type="match status" value="1"/>
</dbReference>
<keyword evidence="4" id="KW-0949">S-adenosyl-L-methionine</keyword>
<dbReference type="InterPro" id="IPR029063">
    <property type="entry name" value="SAM-dependent_MTases_sf"/>
</dbReference>
<dbReference type="InterPro" id="IPR001091">
    <property type="entry name" value="RM_Methyltransferase"/>
</dbReference>
<dbReference type="REBASE" id="14107">
    <property type="entry name" value="M.Cph266ORF2524P"/>
</dbReference>
<dbReference type="Gene3D" id="3.40.50.150">
    <property type="entry name" value="Vaccinia Virus protein VP39"/>
    <property type="match status" value="1"/>
</dbReference>
<sequence>MSKYFTTEEAALYLGVSSARIRQFILEERLQTDKSGRDHLIAESVLSDFAKFGRKKVGRPFLDSGNTDFVGVESERASASHLLINRDQLDEDGIQVINGDTRDIIKSLPDNTFRCVVTSPPYWGVRDYGVENQIGAEPDLQDYIKALVEIFSEVRRVLQPDGTFWLNIGNTYTSGGRKWRQEDSKNKGRAMSYRPPTPDGLKKKDLIGVAWMVAMACQLDGWYLRNDIIWHKPNCQPESVKDRLTVAHEYLFMFSKSEQYYFNQEAIKESYTNGNGFKNKRTVWSINTESCAEAHFAVFPKNLVRPCILAGSEERDLILDPFYGAGTVGIVSQELNRKCVGIEINPDYVYISSRRNARVQGALILPES</sequence>
<dbReference type="PRINTS" id="PR00508">
    <property type="entry name" value="S21N4MTFRASE"/>
</dbReference>
<protein>
    <recommendedName>
        <fullName evidence="8">Methyltransferase</fullName>
        <ecNumber evidence="8">2.1.1.-</ecNumber>
    </recommendedName>
</protein>
<dbReference type="HOGENOM" id="CLU_024927_2_0_10"/>
<dbReference type="EC" id="2.1.1.-" evidence="8"/>
<keyword evidence="6" id="KW-0238">DNA-binding</keyword>
<evidence type="ECO:0000256" key="5">
    <source>
        <dbReference type="ARBA" id="ARBA00022747"/>
    </source>
</evidence>
<dbReference type="KEGG" id="cph:Cpha266_2524"/>
<dbReference type="GO" id="GO:0032259">
    <property type="term" value="P:methylation"/>
    <property type="evidence" value="ECO:0007669"/>
    <property type="project" value="UniProtKB-KW"/>
</dbReference>
<keyword evidence="3" id="KW-0808">Transferase</keyword>
<keyword evidence="2 10" id="KW-0489">Methyltransferase</keyword>
<dbReference type="GO" id="GO:0003677">
    <property type="term" value="F:DNA binding"/>
    <property type="evidence" value="ECO:0007669"/>
    <property type="project" value="UniProtKB-KW"/>
</dbReference>
<dbReference type="RefSeq" id="WP_011746289.1">
    <property type="nucleotide sequence ID" value="NC_008639.1"/>
</dbReference>
<evidence type="ECO:0000256" key="4">
    <source>
        <dbReference type="ARBA" id="ARBA00022691"/>
    </source>
</evidence>
<dbReference type="AlphaFoldDB" id="A1BJD5"/>
<organism evidence="10 11">
    <name type="scientific">Chlorobium phaeobacteroides (strain DSM 266 / SMG 266 / 2430)</name>
    <dbReference type="NCBI Taxonomy" id="290317"/>
    <lineage>
        <taxon>Bacteria</taxon>
        <taxon>Pseudomonadati</taxon>
        <taxon>Chlorobiota</taxon>
        <taxon>Chlorobiia</taxon>
        <taxon>Chlorobiales</taxon>
        <taxon>Chlorobiaceae</taxon>
        <taxon>Chlorobium/Pelodictyon group</taxon>
        <taxon>Chlorobium</taxon>
    </lineage>
</organism>
<evidence type="ECO:0000256" key="3">
    <source>
        <dbReference type="ARBA" id="ARBA00022679"/>
    </source>
</evidence>
<keyword evidence="11" id="KW-1185">Reference proteome</keyword>
<name>A1BJD5_CHLPD</name>
<dbReference type="eggNOG" id="COG0863">
    <property type="taxonomic scope" value="Bacteria"/>
</dbReference>
<dbReference type="InterPro" id="IPR002941">
    <property type="entry name" value="DNA_methylase_N4/N6"/>
</dbReference>